<dbReference type="Gene3D" id="1.10.10.60">
    <property type="entry name" value="Homeodomain-like"/>
    <property type="match status" value="1"/>
</dbReference>
<dbReference type="Proteomes" id="UP000011083">
    <property type="component" value="Unassembled WGS sequence"/>
</dbReference>
<feature type="compositionally biased region" description="Basic residues" evidence="7">
    <location>
        <begin position="245"/>
        <end position="259"/>
    </location>
</feature>
<feature type="compositionally biased region" description="Acidic residues" evidence="7">
    <location>
        <begin position="16"/>
        <end position="29"/>
    </location>
</feature>
<accession>L8GKM4</accession>
<feature type="region of interest" description="Disordered" evidence="7">
    <location>
        <begin position="1"/>
        <end position="76"/>
    </location>
</feature>
<feature type="compositionally biased region" description="Low complexity" evidence="7">
    <location>
        <begin position="260"/>
        <end position="270"/>
    </location>
</feature>
<dbReference type="GeneID" id="14914011"/>
<evidence type="ECO:0000256" key="1">
    <source>
        <dbReference type="ARBA" id="ARBA00004123"/>
    </source>
</evidence>
<feature type="compositionally biased region" description="Low complexity" evidence="7">
    <location>
        <begin position="232"/>
        <end position="244"/>
    </location>
</feature>
<dbReference type="PROSITE" id="PS50071">
    <property type="entry name" value="HOMEOBOX_2"/>
    <property type="match status" value="1"/>
</dbReference>
<dbReference type="VEuPathDB" id="AmoebaDB:ACA1_237760"/>
<dbReference type="GO" id="GO:0000978">
    <property type="term" value="F:RNA polymerase II cis-regulatory region sequence-specific DNA binding"/>
    <property type="evidence" value="ECO:0007669"/>
    <property type="project" value="TreeGrafter"/>
</dbReference>
<evidence type="ECO:0000313" key="10">
    <source>
        <dbReference type="Proteomes" id="UP000011083"/>
    </source>
</evidence>
<evidence type="ECO:0000256" key="3">
    <source>
        <dbReference type="ARBA" id="ARBA00023155"/>
    </source>
</evidence>
<dbReference type="GO" id="GO:0005634">
    <property type="term" value="C:nucleus"/>
    <property type="evidence" value="ECO:0007669"/>
    <property type="project" value="UniProtKB-SubCell"/>
</dbReference>
<evidence type="ECO:0000259" key="8">
    <source>
        <dbReference type="PROSITE" id="PS50071"/>
    </source>
</evidence>
<reference evidence="9 10" key="1">
    <citation type="journal article" date="2013" name="Genome Biol.">
        <title>Genome of Acanthamoeba castellanii highlights extensive lateral gene transfer and early evolution of tyrosine kinase signaling.</title>
        <authorList>
            <person name="Clarke M."/>
            <person name="Lohan A.J."/>
            <person name="Liu B."/>
            <person name="Lagkouvardos I."/>
            <person name="Roy S."/>
            <person name="Zafar N."/>
            <person name="Bertelli C."/>
            <person name="Schilde C."/>
            <person name="Kianianmomeni A."/>
            <person name="Burglin T.R."/>
            <person name="Frech C."/>
            <person name="Turcotte B."/>
            <person name="Kopec K.O."/>
            <person name="Synnott J.M."/>
            <person name="Choo C."/>
            <person name="Paponov I."/>
            <person name="Finkler A."/>
            <person name="Soon Heng Tan C."/>
            <person name="Hutchins A.P."/>
            <person name="Weinmeier T."/>
            <person name="Rattei T."/>
            <person name="Chu J.S."/>
            <person name="Gimenez G."/>
            <person name="Irimia M."/>
            <person name="Rigden D.J."/>
            <person name="Fitzpatrick D.A."/>
            <person name="Lorenzo-Morales J."/>
            <person name="Bateman A."/>
            <person name="Chiu C.H."/>
            <person name="Tang P."/>
            <person name="Hegemann P."/>
            <person name="Fromm H."/>
            <person name="Raoult D."/>
            <person name="Greub G."/>
            <person name="Miranda-Saavedra D."/>
            <person name="Chen N."/>
            <person name="Nash P."/>
            <person name="Ginger M.L."/>
            <person name="Horn M."/>
            <person name="Schaap P."/>
            <person name="Caler L."/>
            <person name="Loftus B."/>
        </authorList>
    </citation>
    <scope>NUCLEOTIDE SEQUENCE [LARGE SCALE GENOMIC DNA]</scope>
    <source>
        <strain evidence="9 10">Neff</strain>
    </source>
</reference>
<keyword evidence="4 5" id="KW-0539">Nucleus</keyword>
<gene>
    <name evidence="9" type="ORF">ACA1_237760</name>
</gene>
<dbReference type="CDD" id="cd00086">
    <property type="entry name" value="homeodomain"/>
    <property type="match status" value="1"/>
</dbReference>
<dbReference type="SMART" id="SM00389">
    <property type="entry name" value="HOX"/>
    <property type="match status" value="1"/>
</dbReference>
<dbReference type="InterPro" id="IPR009057">
    <property type="entry name" value="Homeodomain-like_sf"/>
</dbReference>
<dbReference type="SUPFAM" id="SSF46689">
    <property type="entry name" value="Homeodomain-like"/>
    <property type="match status" value="1"/>
</dbReference>
<feature type="region of interest" description="Disordered" evidence="7">
    <location>
        <begin position="195"/>
        <end position="334"/>
    </location>
</feature>
<proteinExistence type="predicted"/>
<evidence type="ECO:0000256" key="5">
    <source>
        <dbReference type="PROSITE-ProRule" id="PRU00108"/>
    </source>
</evidence>
<dbReference type="GO" id="GO:0030154">
    <property type="term" value="P:cell differentiation"/>
    <property type="evidence" value="ECO:0007669"/>
    <property type="project" value="TreeGrafter"/>
</dbReference>
<comment type="subcellular location">
    <subcellularLocation>
        <location evidence="1 5 6">Nucleus</location>
    </subcellularLocation>
</comment>
<evidence type="ECO:0000256" key="7">
    <source>
        <dbReference type="SAM" id="MobiDB-lite"/>
    </source>
</evidence>
<protein>
    <submittedName>
        <fullName evidence="9">Homeobox domain containing protein</fullName>
    </submittedName>
</protein>
<evidence type="ECO:0000256" key="4">
    <source>
        <dbReference type="ARBA" id="ARBA00023242"/>
    </source>
</evidence>
<feature type="DNA-binding region" description="Homeobox" evidence="5">
    <location>
        <begin position="54"/>
        <end position="113"/>
    </location>
</feature>
<dbReference type="EMBL" id="KB008093">
    <property type="protein sequence ID" value="ELR13283.1"/>
    <property type="molecule type" value="Genomic_DNA"/>
</dbReference>
<dbReference type="InterPro" id="IPR001356">
    <property type="entry name" value="HD"/>
</dbReference>
<evidence type="ECO:0000256" key="2">
    <source>
        <dbReference type="ARBA" id="ARBA00023125"/>
    </source>
</evidence>
<name>L8GKM4_ACACF</name>
<dbReference type="OMA" id="ASYSMSY"/>
<dbReference type="PANTHER" id="PTHR24324">
    <property type="entry name" value="HOMEOBOX PROTEIN HHEX"/>
    <property type="match status" value="1"/>
</dbReference>
<sequence length="373" mass="40225">MTQAPPQAPQKTTREQDEDDEEDEEEDDHEAAIDGRGRQVMGVEGAEAPGSSGRGRKRQRKTAEQVSVLEAHFSANPLPDKALRDRLGVQLGLTTRQVQIWFQNKRAKAKQDQQQPLQPPLQPTGPAALLPAKSAVQVVAGAAAGVGVSSPGKRKRSDLTAAAVAATTTASPSAAPKAGGAAVVAPAAGPNAPLPGAASPAAISPRPLLFPHSGTTTTPNGPQAGEQHVTCPLHSQQQRQQLQHHSNHLQHHPHPHPRVQHQQPSPQPHVALSPMEVSYPRQHQPHPCVQIPGQQPAHHHHHQQQQPAMRGVGSAATPTSQHHTLQQQQQQQQDALFLSDTEQRLEDKSPSQLCLEFELQSLLLEYLEKDMVN</sequence>
<evidence type="ECO:0000313" key="9">
    <source>
        <dbReference type="EMBL" id="ELR13283.1"/>
    </source>
</evidence>
<organism evidence="9 10">
    <name type="scientific">Acanthamoeba castellanii (strain ATCC 30010 / Neff)</name>
    <dbReference type="NCBI Taxonomy" id="1257118"/>
    <lineage>
        <taxon>Eukaryota</taxon>
        <taxon>Amoebozoa</taxon>
        <taxon>Discosea</taxon>
        <taxon>Longamoebia</taxon>
        <taxon>Centramoebida</taxon>
        <taxon>Acanthamoebidae</taxon>
        <taxon>Acanthamoeba</taxon>
    </lineage>
</organism>
<evidence type="ECO:0000256" key="6">
    <source>
        <dbReference type="RuleBase" id="RU000682"/>
    </source>
</evidence>
<dbReference type="InterPro" id="IPR051000">
    <property type="entry name" value="Homeobox_DNA-bind_prot"/>
</dbReference>
<dbReference type="AlphaFoldDB" id="L8GKM4"/>
<dbReference type="Pfam" id="PF00046">
    <property type="entry name" value="Homeodomain"/>
    <property type="match status" value="1"/>
</dbReference>
<feature type="compositionally biased region" description="Polar residues" evidence="7">
    <location>
        <begin position="1"/>
        <end position="11"/>
    </location>
</feature>
<dbReference type="KEGG" id="acan:ACA1_237760"/>
<dbReference type="GO" id="GO:0006357">
    <property type="term" value="P:regulation of transcription by RNA polymerase II"/>
    <property type="evidence" value="ECO:0007669"/>
    <property type="project" value="TreeGrafter"/>
</dbReference>
<feature type="compositionally biased region" description="Polar residues" evidence="7">
    <location>
        <begin position="316"/>
        <end position="325"/>
    </location>
</feature>
<keyword evidence="10" id="KW-1185">Reference proteome</keyword>
<keyword evidence="3 5" id="KW-0371">Homeobox</keyword>
<feature type="compositionally biased region" description="Low complexity" evidence="7">
    <location>
        <begin position="195"/>
        <end position="205"/>
    </location>
</feature>
<dbReference type="OrthoDB" id="20971at2759"/>
<dbReference type="PANTHER" id="PTHR24324:SF5">
    <property type="entry name" value="HEMATOPOIETICALLY-EXPRESSED HOMEOBOX PROTEIN HHEX"/>
    <property type="match status" value="1"/>
</dbReference>
<feature type="domain" description="Homeobox" evidence="8">
    <location>
        <begin position="52"/>
        <end position="112"/>
    </location>
</feature>
<dbReference type="RefSeq" id="XP_004335296.1">
    <property type="nucleotide sequence ID" value="XM_004335248.1"/>
</dbReference>
<keyword evidence="2 5" id="KW-0238">DNA-binding</keyword>